<gene>
    <name evidence="16" type="ORF">O181_087353</name>
</gene>
<dbReference type="SUPFAM" id="SSF53098">
    <property type="entry name" value="Ribonuclease H-like"/>
    <property type="match status" value="1"/>
</dbReference>
<keyword evidence="11" id="KW-0808">Transferase</keyword>
<feature type="domain" description="Integrase catalytic" evidence="15">
    <location>
        <begin position="1"/>
        <end position="164"/>
    </location>
</feature>
<keyword evidence="17" id="KW-1185">Reference proteome</keyword>
<accession>A0A9Q3P0Z9</accession>
<keyword evidence="9" id="KW-0229">DNA integration</keyword>
<dbReference type="InterPro" id="IPR001584">
    <property type="entry name" value="Integrase_cat-core"/>
</dbReference>
<keyword evidence="11" id="KW-0239">DNA-directed DNA polymerase</keyword>
<keyword evidence="1" id="KW-0815">Transposition</keyword>
<evidence type="ECO:0000256" key="3">
    <source>
        <dbReference type="ARBA" id="ARBA00022722"/>
    </source>
</evidence>
<dbReference type="InterPro" id="IPR036397">
    <property type="entry name" value="RNaseH_sf"/>
</dbReference>
<evidence type="ECO:0000256" key="8">
    <source>
        <dbReference type="ARBA" id="ARBA00022884"/>
    </source>
</evidence>
<evidence type="ECO:0000259" key="15">
    <source>
        <dbReference type="PROSITE" id="PS50994"/>
    </source>
</evidence>
<dbReference type="GO" id="GO:0046872">
    <property type="term" value="F:metal ion binding"/>
    <property type="evidence" value="ECO:0007669"/>
    <property type="project" value="UniProtKB-KW"/>
</dbReference>
<comment type="catalytic activity">
    <reaction evidence="13">
        <text>DNA(n) + a 2'-deoxyribonucleoside 5'-triphosphate = DNA(n+1) + diphosphate</text>
        <dbReference type="Rhea" id="RHEA:22508"/>
        <dbReference type="Rhea" id="RHEA-COMP:17339"/>
        <dbReference type="Rhea" id="RHEA-COMP:17340"/>
        <dbReference type="ChEBI" id="CHEBI:33019"/>
        <dbReference type="ChEBI" id="CHEBI:61560"/>
        <dbReference type="ChEBI" id="CHEBI:173112"/>
        <dbReference type="EC" id="2.7.7.49"/>
    </reaction>
</comment>
<dbReference type="OrthoDB" id="2186513at2759"/>
<keyword evidence="5" id="KW-0255">Endonuclease</keyword>
<evidence type="ECO:0000256" key="12">
    <source>
        <dbReference type="ARBA" id="ARBA00023172"/>
    </source>
</evidence>
<keyword evidence="7" id="KW-0460">Magnesium</keyword>
<evidence type="ECO:0000313" key="16">
    <source>
        <dbReference type="EMBL" id="MBW0547638.1"/>
    </source>
</evidence>
<dbReference type="Proteomes" id="UP000765509">
    <property type="component" value="Unassembled WGS sequence"/>
</dbReference>
<dbReference type="GO" id="GO:0003964">
    <property type="term" value="F:RNA-directed DNA polymerase activity"/>
    <property type="evidence" value="ECO:0007669"/>
    <property type="project" value="UniProtKB-KW"/>
</dbReference>
<protein>
    <recommendedName>
        <fullName evidence="15">Integrase catalytic domain-containing protein</fullName>
    </recommendedName>
</protein>
<keyword evidence="4" id="KW-0479">Metal-binding</keyword>
<dbReference type="GO" id="GO:0006310">
    <property type="term" value="P:DNA recombination"/>
    <property type="evidence" value="ECO:0007669"/>
    <property type="project" value="UniProtKB-KW"/>
</dbReference>
<reference evidence="16" key="1">
    <citation type="submission" date="2021-03" db="EMBL/GenBank/DDBJ databases">
        <title>Draft genome sequence of rust myrtle Austropuccinia psidii MF-1, a brazilian biotype.</title>
        <authorList>
            <person name="Quecine M.C."/>
            <person name="Pachon D.M.R."/>
            <person name="Bonatelli M.L."/>
            <person name="Correr F.H."/>
            <person name="Franceschini L.M."/>
            <person name="Leite T.F."/>
            <person name="Margarido G.R.A."/>
            <person name="Almeida C.A."/>
            <person name="Ferrarezi J.A."/>
            <person name="Labate C.A."/>
        </authorList>
    </citation>
    <scope>NUCLEOTIDE SEQUENCE</scope>
    <source>
        <strain evidence="16">MF-1</strain>
    </source>
</reference>
<dbReference type="EMBL" id="AVOT02052719">
    <property type="protein sequence ID" value="MBW0547638.1"/>
    <property type="molecule type" value="Genomic_DNA"/>
</dbReference>
<keyword evidence="10" id="KW-0695">RNA-directed DNA polymerase</keyword>
<evidence type="ECO:0000256" key="10">
    <source>
        <dbReference type="ARBA" id="ARBA00022918"/>
    </source>
</evidence>
<keyword evidence="3" id="KW-0540">Nuclease</keyword>
<evidence type="ECO:0000256" key="7">
    <source>
        <dbReference type="ARBA" id="ARBA00022842"/>
    </source>
</evidence>
<keyword evidence="6" id="KW-0378">Hydrolase</keyword>
<evidence type="ECO:0000256" key="4">
    <source>
        <dbReference type="ARBA" id="ARBA00022723"/>
    </source>
</evidence>
<comment type="caution">
    <text evidence="16">The sequence shown here is derived from an EMBL/GenBank/DDBJ whole genome shotgun (WGS) entry which is preliminary data.</text>
</comment>
<dbReference type="GO" id="GO:0015074">
    <property type="term" value="P:DNA integration"/>
    <property type="evidence" value="ECO:0007669"/>
    <property type="project" value="UniProtKB-KW"/>
</dbReference>
<evidence type="ECO:0000256" key="11">
    <source>
        <dbReference type="ARBA" id="ARBA00022932"/>
    </source>
</evidence>
<keyword evidence="2" id="KW-0548">Nucleotidyltransferase</keyword>
<sequence length="179" mass="20322">MLEILPPSPQGFRYVLAIFDDFSHFNHIFLITEKSKAEGCVMSFINKVKNKLGITPGYIHTDHGDEFDSNAFQQLLLTRGISLEQGPPHSPQTNGVAECFNQSLLVNIQCLLAQSNIPISYWDEAELHASLLLNLLPHQDLQAIFFSNVMQLSNQPLNLVKSFPSVSRWWLKMRTLQVK</sequence>
<dbReference type="AlphaFoldDB" id="A0A9Q3P0Z9"/>
<dbReference type="Pfam" id="PF00665">
    <property type="entry name" value="rve"/>
    <property type="match status" value="1"/>
</dbReference>
<dbReference type="GO" id="GO:0004519">
    <property type="term" value="F:endonuclease activity"/>
    <property type="evidence" value="ECO:0007669"/>
    <property type="project" value="UniProtKB-KW"/>
</dbReference>
<dbReference type="GO" id="GO:0003723">
    <property type="term" value="F:RNA binding"/>
    <property type="evidence" value="ECO:0007669"/>
    <property type="project" value="UniProtKB-KW"/>
</dbReference>
<evidence type="ECO:0000256" key="2">
    <source>
        <dbReference type="ARBA" id="ARBA00022695"/>
    </source>
</evidence>
<dbReference type="Gene3D" id="3.30.420.10">
    <property type="entry name" value="Ribonuclease H-like superfamily/Ribonuclease H"/>
    <property type="match status" value="1"/>
</dbReference>
<dbReference type="GO" id="GO:0005634">
    <property type="term" value="C:nucleus"/>
    <property type="evidence" value="ECO:0007669"/>
    <property type="project" value="UniProtKB-ARBA"/>
</dbReference>
<evidence type="ECO:0000256" key="6">
    <source>
        <dbReference type="ARBA" id="ARBA00022801"/>
    </source>
</evidence>
<keyword evidence="12" id="KW-0233">DNA recombination</keyword>
<evidence type="ECO:0000256" key="9">
    <source>
        <dbReference type="ARBA" id="ARBA00022908"/>
    </source>
</evidence>
<comment type="catalytic activity">
    <reaction evidence="14">
        <text>DNA(n) + a 2'-deoxyribonucleoside 5'-triphosphate = DNA(n+1) + diphosphate</text>
        <dbReference type="Rhea" id="RHEA:22508"/>
        <dbReference type="Rhea" id="RHEA-COMP:17339"/>
        <dbReference type="Rhea" id="RHEA-COMP:17340"/>
        <dbReference type="ChEBI" id="CHEBI:33019"/>
        <dbReference type="ChEBI" id="CHEBI:61560"/>
        <dbReference type="ChEBI" id="CHEBI:173112"/>
        <dbReference type="EC" id="2.7.7.7"/>
    </reaction>
</comment>
<evidence type="ECO:0000256" key="5">
    <source>
        <dbReference type="ARBA" id="ARBA00022759"/>
    </source>
</evidence>
<evidence type="ECO:0000256" key="1">
    <source>
        <dbReference type="ARBA" id="ARBA00022578"/>
    </source>
</evidence>
<dbReference type="PANTHER" id="PTHR42648">
    <property type="entry name" value="TRANSPOSASE, PUTATIVE-RELATED"/>
    <property type="match status" value="1"/>
</dbReference>
<dbReference type="GO" id="GO:0003887">
    <property type="term" value="F:DNA-directed DNA polymerase activity"/>
    <property type="evidence" value="ECO:0007669"/>
    <property type="project" value="UniProtKB-KW"/>
</dbReference>
<proteinExistence type="predicted"/>
<evidence type="ECO:0000313" key="17">
    <source>
        <dbReference type="Proteomes" id="UP000765509"/>
    </source>
</evidence>
<evidence type="ECO:0000256" key="13">
    <source>
        <dbReference type="ARBA" id="ARBA00048173"/>
    </source>
</evidence>
<evidence type="ECO:0000256" key="14">
    <source>
        <dbReference type="ARBA" id="ARBA00049244"/>
    </source>
</evidence>
<dbReference type="GO" id="GO:0032196">
    <property type="term" value="P:transposition"/>
    <property type="evidence" value="ECO:0007669"/>
    <property type="project" value="UniProtKB-KW"/>
</dbReference>
<organism evidence="16 17">
    <name type="scientific">Austropuccinia psidii MF-1</name>
    <dbReference type="NCBI Taxonomy" id="1389203"/>
    <lineage>
        <taxon>Eukaryota</taxon>
        <taxon>Fungi</taxon>
        <taxon>Dikarya</taxon>
        <taxon>Basidiomycota</taxon>
        <taxon>Pucciniomycotina</taxon>
        <taxon>Pucciniomycetes</taxon>
        <taxon>Pucciniales</taxon>
        <taxon>Sphaerophragmiaceae</taxon>
        <taxon>Austropuccinia</taxon>
    </lineage>
</organism>
<dbReference type="PANTHER" id="PTHR42648:SF11">
    <property type="entry name" value="TRANSPOSON TY4-P GAG-POL POLYPROTEIN"/>
    <property type="match status" value="1"/>
</dbReference>
<dbReference type="InterPro" id="IPR012337">
    <property type="entry name" value="RNaseH-like_sf"/>
</dbReference>
<name>A0A9Q3P0Z9_9BASI</name>
<dbReference type="PROSITE" id="PS50994">
    <property type="entry name" value="INTEGRASE"/>
    <property type="match status" value="1"/>
</dbReference>
<dbReference type="GO" id="GO:0016787">
    <property type="term" value="F:hydrolase activity"/>
    <property type="evidence" value="ECO:0007669"/>
    <property type="project" value="UniProtKB-KW"/>
</dbReference>
<keyword evidence="8" id="KW-0694">RNA-binding</keyword>
<dbReference type="InterPro" id="IPR039537">
    <property type="entry name" value="Retrotran_Ty1/copia-like"/>
</dbReference>